<accession>A0AAW1X6B9</accession>
<dbReference type="EMBL" id="JBEDUW010000004">
    <property type="protein sequence ID" value="KAK9931863.1"/>
    <property type="molecule type" value="Genomic_DNA"/>
</dbReference>
<gene>
    <name evidence="3" type="ORF">M0R45_019119</name>
</gene>
<dbReference type="AlphaFoldDB" id="A0AAW1X6B9"/>
<dbReference type="InterPro" id="IPR025312">
    <property type="entry name" value="DUF4216"/>
</dbReference>
<sequence length="275" mass="31481">MISYKFAYSFFHTEHVKREIAQIGPNVSPMAAQRQAEASFPKWFSEHINSQVLLGVDINEDLRALADGPSPWAGRWTKHIMNGFRFNVKSIEVKSKTQNSGVYVSMATYCYARASDRNPRTYMVDYYGVLKDIIELDYHNGRNVVLFDCDWIKAGTRRTGLKTDQYGFVLVDFNHLLPPHDTFTLGSVAQQVFYVQDPVEQNWHVAVKTRPRDYFDMGIVTRHDISVPQNLDDDVVDVSDEVDARTDVEGMVRAEDEMTGDEMDADEMDEDDDDA</sequence>
<dbReference type="PANTHER" id="PTHR48258:SF15">
    <property type="entry name" value="OS02G0543900 PROTEIN"/>
    <property type="match status" value="1"/>
</dbReference>
<feature type="region of interest" description="Disordered" evidence="1">
    <location>
        <begin position="250"/>
        <end position="275"/>
    </location>
</feature>
<dbReference type="Proteomes" id="UP001457282">
    <property type="component" value="Unassembled WGS sequence"/>
</dbReference>
<dbReference type="Pfam" id="PF13952">
    <property type="entry name" value="DUF4216"/>
    <property type="match status" value="1"/>
</dbReference>
<protein>
    <recommendedName>
        <fullName evidence="2">DUF4216 domain-containing protein</fullName>
    </recommendedName>
</protein>
<evidence type="ECO:0000313" key="3">
    <source>
        <dbReference type="EMBL" id="KAK9931863.1"/>
    </source>
</evidence>
<organism evidence="3 4">
    <name type="scientific">Rubus argutus</name>
    <name type="common">Southern blackberry</name>
    <dbReference type="NCBI Taxonomy" id="59490"/>
    <lineage>
        <taxon>Eukaryota</taxon>
        <taxon>Viridiplantae</taxon>
        <taxon>Streptophyta</taxon>
        <taxon>Embryophyta</taxon>
        <taxon>Tracheophyta</taxon>
        <taxon>Spermatophyta</taxon>
        <taxon>Magnoliopsida</taxon>
        <taxon>eudicotyledons</taxon>
        <taxon>Gunneridae</taxon>
        <taxon>Pentapetalae</taxon>
        <taxon>rosids</taxon>
        <taxon>fabids</taxon>
        <taxon>Rosales</taxon>
        <taxon>Rosaceae</taxon>
        <taxon>Rosoideae</taxon>
        <taxon>Rosoideae incertae sedis</taxon>
        <taxon>Rubus</taxon>
    </lineage>
</organism>
<reference evidence="3 4" key="1">
    <citation type="journal article" date="2023" name="G3 (Bethesda)">
        <title>A chromosome-length genome assembly and annotation of blackberry (Rubus argutus, cv. 'Hillquist').</title>
        <authorList>
            <person name="Bruna T."/>
            <person name="Aryal R."/>
            <person name="Dudchenko O."/>
            <person name="Sargent D.J."/>
            <person name="Mead D."/>
            <person name="Buti M."/>
            <person name="Cavallini A."/>
            <person name="Hytonen T."/>
            <person name="Andres J."/>
            <person name="Pham M."/>
            <person name="Weisz D."/>
            <person name="Mascagni F."/>
            <person name="Usai G."/>
            <person name="Natali L."/>
            <person name="Bassil N."/>
            <person name="Fernandez G.E."/>
            <person name="Lomsadze A."/>
            <person name="Armour M."/>
            <person name="Olukolu B."/>
            <person name="Poorten T."/>
            <person name="Britton C."/>
            <person name="Davik J."/>
            <person name="Ashrafi H."/>
            <person name="Aiden E.L."/>
            <person name="Borodovsky M."/>
            <person name="Worthington M."/>
        </authorList>
    </citation>
    <scope>NUCLEOTIDE SEQUENCE [LARGE SCALE GENOMIC DNA]</scope>
    <source>
        <strain evidence="3">PI 553951</strain>
    </source>
</reference>
<keyword evidence="4" id="KW-1185">Reference proteome</keyword>
<evidence type="ECO:0000256" key="1">
    <source>
        <dbReference type="SAM" id="MobiDB-lite"/>
    </source>
</evidence>
<comment type="caution">
    <text evidence="3">The sequence shown here is derived from an EMBL/GenBank/DDBJ whole genome shotgun (WGS) entry which is preliminary data.</text>
</comment>
<evidence type="ECO:0000259" key="2">
    <source>
        <dbReference type="Pfam" id="PF13952"/>
    </source>
</evidence>
<feature type="compositionally biased region" description="Acidic residues" evidence="1">
    <location>
        <begin position="257"/>
        <end position="275"/>
    </location>
</feature>
<feature type="domain" description="DUF4216" evidence="2">
    <location>
        <begin position="134"/>
        <end position="205"/>
    </location>
</feature>
<proteinExistence type="predicted"/>
<evidence type="ECO:0000313" key="4">
    <source>
        <dbReference type="Proteomes" id="UP001457282"/>
    </source>
</evidence>
<dbReference type="PANTHER" id="PTHR48258">
    <property type="entry name" value="DUF4218 DOMAIN-CONTAINING PROTEIN-RELATED"/>
    <property type="match status" value="1"/>
</dbReference>
<name>A0AAW1X6B9_RUBAR</name>